<dbReference type="AlphaFoldDB" id="A0A4S8KC45"/>
<gene>
    <name evidence="2" type="ORF">C4D60_Mb04t14850</name>
</gene>
<evidence type="ECO:0000256" key="1">
    <source>
        <dbReference type="SAM" id="MobiDB-lite"/>
    </source>
</evidence>
<keyword evidence="3" id="KW-1185">Reference proteome</keyword>
<comment type="caution">
    <text evidence="2">The sequence shown here is derived from an EMBL/GenBank/DDBJ whole genome shotgun (WGS) entry which is preliminary data.</text>
</comment>
<accession>A0A4S8KC45</accession>
<organism evidence="2 3">
    <name type="scientific">Musa balbisiana</name>
    <name type="common">Banana</name>
    <dbReference type="NCBI Taxonomy" id="52838"/>
    <lineage>
        <taxon>Eukaryota</taxon>
        <taxon>Viridiplantae</taxon>
        <taxon>Streptophyta</taxon>
        <taxon>Embryophyta</taxon>
        <taxon>Tracheophyta</taxon>
        <taxon>Spermatophyta</taxon>
        <taxon>Magnoliopsida</taxon>
        <taxon>Liliopsida</taxon>
        <taxon>Zingiberales</taxon>
        <taxon>Musaceae</taxon>
        <taxon>Musa</taxon>
    </lineage>
</organism>
<sequence>MCCKYFLKELIDASIDFSEKEPTLLLSTDLQSTDLYSVSFSLWTIVVFFSCYLWELYQRVSSPDVLPLGNGKKHSLRTSKEDDADEAGRIANHSPSEVKSSRSRSASWSANPSPTRDHHLPHISYQAQSDAGPLLTSGSLFPFTSAGPATAENHHHNDGVGHGGGGDVLLRWGHKKRSRGPRTEGRAAAAAAAAMPPPCGPYSKVGYLRPSTPVRAATASLANSRLARLPHILLLLLQGFTQRFLVALAHQNCVMCWWGHSKRKAFFFIPPLPFLIFHPTFADERIATDFFHLDLCSWLSSMSFL</sequence>
<evidence type="ECO:0000313" key="3">
    <source>
        <dbReference type="Proteomes" id="UP000317650"/>
    </source>
</evidence>
<reference evidence="2 3" key="1">
    <citation type="journal article" date="2019" name="Nat. Plants">
        <title>Genome sequencing of Musa balbisiana reveals subgenome evolution and function divergence in polyploid bananas.</title>
        <authorList>
            <person name="Yao X."/>
        </authorList>
    </citation>
    <scope>NUCLEOTIDE SEQUENCE [LARGE SCALE GENOMIC DNA]</scope>
    <source>
        <strain evidence="3">cv. DH-PKW</strain>
        <tissue evidence="2">Leaves</tissue>
    </source>
</reference>
<dbReference type="EMBL" id="PYDT01000001">
    <property type="protein sequence ID" value="THU72691.1"/>
    <property type="molecule type" value="Genomic_DNA"/>
</dbReference>
<name>A0A4S8KC45_MUSBA</name>
<feature type="region of interest" description="Disordered" evidence="1">
    <location>
        <begin position="68"/>
        <end position="120"/>
    </location>
</feature>
<feature type="compositionally biased region" description="Low complexity" evidence="1">
    <location>
        <begin position="94"/>
        <end position="113"/>
    </location>
</feature>
<evidence type="ECO:0000313" key="2">
    <source>
        <dbReference type="EMBL" id="THU72691.1"/>
    </source>
</evidence>
<protein>
    <submittedName>
        <fullName evidence="2">Uncharacterized protein</fullName>
    </submittedName>
</protein>
<proteinExistence type="predicted"/>
<dbReference type="Proteomes" id="UP000317650">
    <property type="component" value="Chromosome 4"/>
</dbReference>